<dbReference type="AlphaFoldDB" id="A0A9P4X431"/>
<name>A0A9P4X431_9HYPO</name>
<keyword evidence="3" id="KW-1185">Reference proteome</keyword>
<proteinExistence type="predicted"/>
<reference evidence="2 3" key="1">
    <citation type="submission" date="2018-06" db="EMBL/GenBank/DDBJ databases">
        <title>Genome analysis of cellulolytic fungus Trichoderma lentiforme CFAM-422.</title>
        <authorList>
            <person name="Steindorff A.S."/>
            <person name="Formighieri E.F."/>
            <person name="Midorikawa G.E.O."/>
            <person name="Tamietti M.S."/>
            <person name="Ramos E.Z."/>
            <person name="Silva A.S."/>
            <person name="Bon E.P.S."/>
            <person name="Mendes T.D."/>
            <person name="Damaso M.C.T."/>
            <person name="Favaro L.C.L."/>
        </authorList>
    </citation>
    <scope>NUCLEOTIDE SEQUENCE [LARGE SCALE GENOMIC DNA]</scope>
    <source>
        <strain evidence="2 3">CFAM-422</strain>
    </source>
</reference>
<feature type="compositionally biased region" description="Basic and acidic residues" evidence="1">
    <location>
        <begin position="204"/>
        <end position="217"/>
    </location>
</feature>
<accession>A0A9P4X431</accession>
<comment type="caution">
    <text evidence="2">The sequence shown here is derived from an EMBL/GenBank/DDBJ whole genome shotgun (WGS) entry which is preliminary data.</text>
</comment>
<evidence type="ECO:0000313" key="2">
    <source>
        <dbReference type="EMBL" id="KAF3060119.1"/>
    </source>
</evidence>
<sequence>MNLTPLTTQDIQSIQAVLRMPLTSITNMLPFWSTAPPAAPKPPPVPVAPKEQPMLRICFPLKIQRGGNSWWEYEEYRVLFRDRMMWRQALGLDIEDSHGMSFNDHDPAFKSRWSSSTSASSDIDSCLSGASTSSKTSSQRLKHLMTRMLSATSSRSGKSREGSQTFTSSSSSSKRSTKQHQKLRPEPLKLLSKKKQSPDIEVDETQRHRDDALRSLEGKSQTKNNMSFSAFKNMFNAREMQKEDVLSPVQRPVPSLQPKGTPQDQRVIGLSSEEWADLKDDILKGLKSDIGGIFPPYTEGQKVMVMPVQHVESLFRRKTLLPGEGMQKVGLKAALESIEANHWEDVIFISYKDTPEVMKWWQTTRQPRMLRWGRNML</sequence>
<evidence type="ECO:0000256" key="1">
    <source>
        <dbReference type="SAM" id="MobiDB-lite"/>
    </source>
</evidence>
<protein>
    <submittedName>
        <fullName evidence="2">Uncharacterized protein</fullName>
    </submittedName>
</protein>
<dbReference type="Proteomes" id="UP000801864">
    <property type="component" value="Unassembled WGS sequence"/>
</dbReference>
<feature type="region of interest" description="Disordered" evidence="1">
    <location>
        <begin position="110"/>
        <end position="227"/>
    </location>
</feature>
<organism evidence="2 3">
    <name type="scientific">Trichoderma lentiforme</name>
    <dbReference type="NCBI Taxonomy" id="1567552"/>
    <lineage>
        <taxon>Eukaryota</taxon>
        <taxon>Fungi</taxon>
        <taxon>Dikarya</taxon>
        <taxon>Ascomycota</taxon>
        <taxon>Pezizomycotina</taxon>
        <taxon>Sordariomycetes</taxon>
        <taxon>Hypocreomycetidae</taxon>
        <taxon>Hypocreales</taxon>
        <taxon>Hypocreaceae</taxon>
        <taxon>Trichoderma</taxon>
    </lineage>
</organism>
<evidence type="ECO:0000313" key="3">
    <source>
        <dbReference type="Proteomes" id="UP000801864"/>
    </source>
</evidence>
<feature type="compositionally biased region" description="Polar residues" evidence="1">
    <location>
        <begin position="218"/>
        <end position="227"/>
    </location>
</feature>
<feature type="compositionally biased region" description="Low complexity" evidence="1">
    <location>
        <begin position="111"/>
        <end position="138"/>
    </location>
</feature>
<dbReference type="EMBL" id="QLNT01000024">
    <property type="protein sequence ID" value="KAF3060119.1"/>
    <property type="molecule type" value="Genomic_DNA"/>
</dbReference>
<feature type="region of interest" description="Disordered" evidence="1">
    <location>
        <begin position="242"/>
        <end position="265"/>
    </location>
</feature>
<gene>
    <name evidence="2" type="ORF">CFAM422_011437</name>
</gene>
<feature type="compositionally biased region" description="Low complexity" evidence="1">
    <location>
        <begin position="163"/>
        <end position="174"/>
    </location>
</feature>